<proteinExistence type="predicted"/>
<organism evidence="1">
    <name type="scientific">Brachypodium distachyon</name>
    <name type="common">Purple false brome</name>
    <name type="synonym">Trachynia distachya</name>
    <dbReference type="NCBI Taxonomy" id="15368"/>
    <lineage>
        <taxon>Eukaryota</taxon>
        <taxon>Viridiplantae</taxon>
        <taxon>Streptophyta</taxon>
        <taxon>Embryophyta</taxon>
        <taxon>Tracheophyta</taxon>
        <taxon>Spermatophyta</taxon>
        <taxon>Magnoliopsida</taxon>
        <taxon>Liliopsida</taxon>
        <taxon>Poales</taxon>
        <taxon>Poaceae</taxon>
        <taxon>BOP clade</taxon>
        <taxon>Pooideae</taxon>
        <taxon>Stipodae</taxon>
        <taxon>Brachypodieae</taxon>
        <taxon>Brachypodium</taxon>
    </lineage>
</organism>
<reference evidence="1" key="2">
    <citation type="submission" date="2017-06" db="EMBL/GenBank/DDBJ databases">
        <title>WGS assembly of Brachypodium distachyon.</title>
        <authorList>
            <consortium name="The International Brachypodium Initiative"/>
            <person name="Lucas S."/>
            <person name="Harmon-Smith M."/>
            <person name="Lail K."/>
            <person name="Tice H."/>
            <person name="Grimwood J."/>
            <person name="Bruce D."/>
            <person name="Barry K."/>
            <person name="Shu S."/>
            <person name="Lindquist E."/>
            <person name="Wang M."/>
            <person name="Pitluck S."/>
            <person name="Vogel J.P."/>
            <person name="Garvin D.F."/>
            <person name="Mockler T.C."/>
            <person name="Schmutz J."/>
            <person name="Rokhsar D."/>
            <person name="Bevan M.W."/>
        </authorList>
    </citation>
    <scope>NUCLEOTIDE SEQUENCE</scope>
    <source>
        <strain evidence="1">Bd21</strain>
    </source>
</reference>
<dbReference type="Proteomes" id="UP000008810">
    <property type="component" value="Chromosome 2"/>
</dbReference>
<protein>
    <submittedName>
        <fullName evidence="1 2">Uncharacterized protein</fullName>
    </submittedName>
</protein>
<evidence type="ECO:0000313" key="3">
    <source>
        <dbReference type="Proteomes" id="UP000008810"/>
    </source>
</evidence>
<dbReference type="EMBL" id="CM000881">
    <property type="protein sequence ID" value="PNT73213.1"/>
    <property type="molecule type" value="Genomic_DNA"/>
</dbReference>
<accession>A0A2K2DG09</accession>
<dbReference type="AlphaFoldDB" id="A0A2K2DG09"/>
<keyword evidence="3" id="KW-1185">Reference proteome</keyword>
<gene>
    <name evidence="1" type="ORF">BRADI_2g55292v3</name>
</gene>
<dbReference type="Gramene" id="PNT73213">
    <property type="protein sequence ID" value="PNT73213"/>
    <property type="gene ID" value="BRADI_2g55292v3"/>
</dbReference>
<reference evidence="2" key="3">
    <citation type="submission" date="2018-08" db="UniProtKB">
        <authorList>
            <consortium name="EnsemblPlants"/>
        </authorList>
    </citation>
    <scope>IDENTIFICATION</scope>
    <source>
        <strain evidence="2">cv. Bd21</strain>
    </source>
</reference>
<dbReference type="EnsemblPlants" id="PNT73213">
    <property type="protein sequence ID" value="PNT73213"/>
    <property type="gene ID" value="BRADI_2g55292v3"/>
</dbReference>
<evidence type="ECO:0000313" key="2">
    <source>
        <dbReference type="EnsemblPlants" id="PNT73213"/>
    </source>
</evidence>
<name>A0A2K2DG09_BRADI</name>
<reference evidence="1 2" key="1">
    <citation type="journal article" date="2010" name="Nature">
        <title>Genome sequencing and analysis of the model grass Brachypodium distachyon.</title>
        <authorList>
            <consortium name="International Brachypodium Initiative"/>
        </authorList>
    </citation>
    <scope>NUCLEOTIDE SEQUENCE [LARGE SCALE GENOMIC DNA]</scope>
    <source>
        <strain evidence="1 2">Bd21</strain>
    </source>
</reference>
<sequence length="90" mass="10046">MLLCGCALQFFPPPPRRRRPHPPRSATAANLAEARPVFGTADIKVYRSLELLALGCSSSNIHVQFRRLGHLTLLYMDCLISVDMIVQPKT</sequence>
<dbReference type="ExpressionAtlas" id="A0A2K2DG09">
    <property type="expression patterns" value="baseline"/>
</dbReference>
<evidence type="ECO:0000313" key="1">
    <source>
        <dbReference type="EMBL" id="PNT73213.1"/>
    </source>
</evidence>